<proteinExistence type="predicted"/>
<feature type="region of interest" description="Disordered" evidence="2">
    <location>
        <begin position="1059"/>
        <end position="1084"/>
    </location>
</feature>
<name>A0ABN8SXR2_9CNID</name>
<feature type="region of interest" description="Disordered" evidence="2">
    <location>
        <begin position="1"/>
        <end position="97"/>
    </location>
</feature>
<reference evidence="4 5" key="1">
    <citation type="submission" date="2022-05" db="EMBL/GenBank/DDBJ databases">
        <authorList>
            <consortium name="Genoscope - CEA"/>
            <person name="William W."/>
        </authorList>
    </citation>
    <scope>NUCLEOTIDE SEQUENCE [LARGE SCALE GENOMIC DNA]</scope>
</reference>
<organism evidence="4 5">
    <name type="scientific">Porites evermanni</name>
    <dbReference type="NCBI Taxonomy" id="104178"/>
    <lineage>
        <taxon>Eukaryota</taxon>
        <taxon>Metazoa</taxon>
        <taxon>Cnidaria</taxon>
        <taxon>Anthozoa</taxon>
        <taxon>Hexacorallia</taxon>
        <taxon>Scleractinia</taxon>
        <taxon>Fungiina</taxon>
        <taxon>Poritidae</taxon>
        <taxon>Porites</taxon>
    </lineage>
</organism>
<dbReference type="PANTHER" id="PTHR24543">
    <property type="entry name" value="MULTICOPPER OXIDASE-RELATED"/>
    <property type="match status" value="1"/>
</dbReference>
<protein>
    <recommendedName>
        <fullName evidence="3">F5/8 type C domain-containing protein</fullName>
    </recommendedName>
</protein>
<feature type="compositionally biased region" description="Gly residues" evidence="2">
    <location>
        <begin position="36"/>
        <end position="50"/>
    </location>
</feature>
<gene>
    <name evidence="4" type="ORF">PEVE_00030120</name>
</gene>
<evidence type="ECO:0000259" key="3">
    <source>
        <dbReference type="PROSITE" id="PS50022"/>
    </source>
</evidence>
<comment type="caution">
    <text evidence="4">The sequence shown here is derived from an EMBL/GenBank/DDBJ whole genome shotgun (WGS) entry which is preliminary data.</text>
</comment>
<dbReference type="PROSITE" id="PS50022">
    <property type="entry name" value="FA58C_3"/>
    <property type="match status" value="1"/>
</dbReference>
<feature type="non-terminal residue" evidence="4">
    <location>
        <position position="1"/>
    </location>
</feature>
<feature type="compositionally biased region" description="Polar residues" evidence="2">
    <location>
        <begin position="13"/>
        <end position="22"/>
    </location>
</feature>
<feature type="compositionally biased region" description="Low complexity" evidence="2">
    <location>
        <begin position="77"/>
        <end position="90"/>
    </location>
</feature>
<dbReference type="Gene3D" id="2.60.120.260">
    <property type="entry name" value="Galactose-binding domain-like"/>
    <property type="match status" value="1"/>
</dbReference>
<keyword evidence="5" id="KW-1185">Reference proteome</keyword>
<feature type="region of interest" description="Disordered" evidence="2">
    <location>
        <begin position="1210"/>
        <end position="1249"/>
    </location>
</feature>
<dbReference type="EMBL" id="CALNXI010004245">
    <property type="protein sequence ID" value="CAH3195382.1"/>
    <property type="molecule type" value="Genomic_DNA"/>
</dbReference>
<sequence length="1336" mass="148513">GNGGAAGRITLRYTKSTGTVQLKSCGGKGAPPAQNGRGGSGGKGGQGGRGIKCKKHRIPRKVCKEKGGPLDRGPNGDTGDTGSPGTTPSDKGSDGVAKKSFIESGTLDAEVKRNFPKELLLLMRRQAVDLLLGDSYDPQGRSTLKFIKSILEDRKDLEQLKKDVNRRLGFLGQYGYDIFGNNGFFAPLLKWEALKEDVEDLMSAAETYETAFNNIISTVTDKENFQTMASKLADVSSKQVKAEVTRLEEAKSIAEKLKRMYVKAIQTQEGRMKDILVKIQSTLPQAQKKVAQKLSRDEFIAIMQGITAFTSSIAGKSPSGFIDGALNLASYKINKPCRAFLESCLGSIKKWMAFGEKYKPLEDSSDLNFDNVKVDSVPDIMKTNLELNKGQLAVDLVCLIDENSKPSFTKQLEAEIESYFIVGSSRIDMIGKCMDIDNEIGGYNFDIPVLKDTARAVNEVKNSEEGSLSNTLKQTFTDNLLSTYRGLEQLFMEKLYELQKALAFRTLWNLDDTLNSFRRIASESALGIGRLNGIVELTEVFQRIKNIKSKAVACFTTNPYTTDVKKWTFDNTKNKELYIELYGTEEQPTKVPREIHLQIRRLSSSYFRTSDSTFKSYRQPLVGYRSLRFDRFTISGEAKCGKEQGSNKFTSMNVWMTPYFSFLIVPSECREALGMENGDMPDSQLSASSEGEGTFNGEPFHYSAKYGRLNRRYWPMCWSPSESDENQWFQVHLGKYYTYVTRIATQGCPFSTEWTASYKLQYGNDGVNFQYYKERGQSEDKVFNGNTDEETVVTHDLDPPIMAKYLRFRPVTWGYRIGIRAEVYGCKGSALSNLISATGYSVTYSGKFKWIHTSRISYKTNVSAILQAISSNQNHWFDLSGHVLVETTDCFNCTSVKTFSLAGTNPKRRYSITGHVGNCNDDAPKNGPYKWKECAAGRWKSDTRLPRPNIPELTWLLTPSIVQVSQGHYKALGRVINAQYLKERLTLKDSNFDAATRNSMELVQRLTILADVFYIEGEVEFYGIRNIKIFAREIVASKGSKLKVITPDWIQEFEDTQRTQFNGNGKEGEKGQDGEAGPQGRRMPINNYNNNNYYYYKFITYIAPITSDKTTNDCEAVGYDNCHNVNGAQGPKGKRGGDGGNAGLPGKGGTAGRIIIRYTKHTGTVQLQTCGGKGAPPALNGQGGQGGEGGEGGHGAKCTTYYRRPWPVGKSTKGCEKYGDPLPRGPKGDRGDDGVPGSTPSKKGLDGVVEDSSIASGRLNAAIKRDYPQELLLLMRRQAVDLLLGNSNDQQGRSTLQFIKSIVEERDDVEQLKKGMRCPVRKFHKTETSVHGNTPL</sequence>
<feature type="domain" description="F5/8 type C" evidence="3">
    <location>
        <begin position="669"/>
        <end position="826"/>
    </location>
</feature>
<feature type="compositionally biased region" description="Gly residues" evidence="2">
    <location>
        <begin position="1138"/>
        <end position="1148"/>
    </location>
</feature>
<dbReference type="SMART" id="SM00231">
    <property type="entry name" value="FA58C"/>
    <property type="match status" value="1"/>
</dbReference>
<feature type="region of interest" description="Disordered" evidence="2">
    <location>
        <begin position="1129"/>
        <end position="1148"/>
    </location>
</feature>
<feature type="region of interest" description="Disordered" evidence="2">
    <location>
        <begin position="1171"/>
        <end position="1194"/>
    </location>
</feature>
<keyword evidence="1" id="KW-0175">Coiled coil</keyword>
<dbReference type="Pfam" id="PF00754">
    <property type="entry name" value="F5_F8_type_C"/>
    <property type="match status" value="1"/>
</dbReference>
<evidence type="ECO:0000313" key="5">
    <source>
        <dbReference type="Proteomes" id="UP001159427"/>
    </source>
</evidence>
<feature type="compositionally biased region" description="Basic residues" evidence="2">
    <location>
        <begin position="51"/>
        <end position="61"/>
    </location>
</feature>
<accession>A0ABN8SXR2</accession>
<dbReference type="Proteomes" id="UP001159427">
    <property type="component" value="Unassembled WGS sequence"/>
</dbReference>
<evidence type="ECO:0000256" key="2">
    <source>
        <dbReference type="SAM" id="MobiDB-lite"/>
    </source>
</evidence>
<dbReference type="CDD" id="cd00057">
    <property type="entry name" value="FA58C"/>
    <property type="match status" value="1"/>
</dbReference>
<dbReference type="SUPFAM" id="SSF49785">
    <property type="entry name" value="Galactose-binding domain-like"/>
    <property type="match status" value="1"/>
</dbReference>
<evidence type="ECO:0000313" key="4">
    <source>
        <dbReference type="EMBL" id="CAH3195382.1"/>
    </source>
</evidence>
<dbReference type="InterPro" id="IPR000421">
    <property type="entry name" value="FA58C"/>
</dbReference>
<evidence type="ECO:0000256" key="1">
    <source>
        <dbReference type="SAM" id="Coils"/>
    </source>
</evidence>
<dbReference type="InterPro" id="IPR008979">
    <property type="entry name" value="Galactose-bd-like_sf"/>
</dbReference>
<feature type="coiled-coil region" evidence="1">
    <location>
        <begin position="237"/>
        <end position="267"/>
    </location>
</feature>
<feature type="compositionally biased region" description="Gly residues" evidence="2">
    <location>
        <begin position="1181"/>
        <end position="1194"/>
    </location>
</feature>